<evidence type="ECO:0000313" key="5">
    <source>
        <dbReference type="EMBL" id="TWI95572.1"/>
    </source>
</evidence>
<proteinExistence type="predicted"/>
<sequence>MKKIILLVSLAGFCLHSNAQIVSMTKNEIKTLRKDIDTNNTSPSTYKRVYQPFLNTAQKALTEDPNPIEKIQSQGLLEGNPAKTASLKAVEDATKVYALALVYRLYGDKTYLDKATTFLLAWSTTNKATGDPINETKLEDMITGYDLVRSELSAENKKTIDDWMGSIAEAQLNSASAKPGKGTAINNWNSHRIKIITLIAFTLHTKKYDDVINTELEKQLAINLNADGTTHDFVERDAFHYHTYDLEPLLTACITIYRANGKNYFDYETPKGASIKKCVDFMVPYMTGEKTHGEFVNSTVPFDQQRAKNHEKGYEAGTLFKPESGLYTLSLAFYFNPSYLAAIKQTMKNDPSYFNWQLALNSVKKK</sequence>
<feature type="domain" description="Alginate lyase" evidence="4">
    <location>
        <begin position="61"/>
        <end position="291"/>
    </location>
</feature>
<dbReference type="AlphaFoldDB" id="A0A562TPX9"/>
<dbReference type="OrthoDB" id="1043373at2"/>
<comment type="caution">
    <text evidence="5">The sequence shown here is derived from an EMBL/GenBank/DDBJ whole genome shotgun (WGS) entry which is preliminary data.</text>
</comment>
<name>A0A562TPX9_9SPHI</name>
<dbReference type="Gene3D" id="1.50.10.100">
    <property type="entry name" value="Chondroitin AC/alginate lyase"/>
    <property type="match status" value="1"/>
</dbReference>
<accession>A0A562TPX9</accession>
<dbReference type="SUPFAM" id="SSF48230">
    <property type="entry name" value="Chondroitin AC/alginate lyase"/>
    <property type="match status" value="1"/>
</dbReference>
<dbReference type="Pfam" id="PF05426">
    <property type="entry name" value="Alginate_lyase"/>
    <property type="match status" value="1"/>
</dbReference>
<gene>
    <name evidence="5" type="ORF">JN11_04311</name>
</gene>
<evidence type="ECO:0000256" key="1">
    <source>
        <dbReference type="ARBA" id="ARBA00022729"/>
    </source>
</evidence>
<dbReference type="GO" id="GO:0016829">
    <property type="term" value="F:lyase activity"/>
    <property type="evidence" value="ECO:0007669"/>
    <property type="project" value="UniProtKB-KW"/>
</dbReference>
<dbReference type="EMBL" id="VLLI01000015">
    <property type="protein sequence ID" value="TWI95572.1"/>
    <property type="molecule type" value="Genomic_DNA"/>
</dbReference>
<reference evidence="5 6" key="1">
    <citation type="submission" date="2019-07" db="EMBL/GenBank/DDBJ databases">
        <title>Genomic Encyclopedia of Archaeal and Bacterial Type Strains, Phase II (KMG-II): from individual species to whole genera.</title>
        <authorList>
            <person name="Goeker M."/>
        </authorList>
    </citation>
    <scope>NUCLEOTIDE SEQUENCE [LARGE SCALE GENOMIC DNA]</scope>
    <source>
        <strain evidence="5 6">ATCC BAA-1854</strain>
    </source>
</reference>
<feature type="chain" id="PRO_5021868379" evidence="3">
    <location>
        <begin position="20"/>
        <end position="366"/>
    </location>
</feature>
<dbReference type="InterPro" id="IPR008929">
    <property type="entry name" value="Chondroitin_lyas"/>
</dbReference>
<evidence type="ECO:0000256" key="2">
    <source>
        <dbReference type="ARBA" id="ARBA00023239"/>
    </source>
</evidence>
<keyword evidence="6" id="KW-1185">Reference proteome</keyword>
<dbReference type="Proteomes" id="UP000317010">
    <property type="component" value="Unassembled WGS sequence"/>
</dbReference>
<keyword evidence="1 3" id="KW-0732">Signal</keyword>
<organism evidence="5 6">
    <name type="scientific">Mucilaginibacter frigoritolerans</name>
    <dbReference type="NCBI Taxonomy" id="652788"/>
    <lineage>
        <taxon>Bacteria</taxon>
        <taxon>Pseudomonadati</taxon>
        <taxon>Bacteroidota</taxon>
        <taxon>Sphingobacteriia</taxon>
        <taxon>Sphingobacteriales</taxon>
        <taxon>Sphingobacteriaceae</taxon>
        <taxon>Mucilaginibacter</taxon>
    </lineage>
</organism>
<dbReference type="RefSeq" id="WP_144915931.1">
    <property type="nucleotide sequence ID" value="NZ_VLLI01000015.1"/>
</dbReference>
<protein>
    <submittedName>
        <fullName evidence="5">Alginate lyase</fullName>
    </submittedName>
</protein>
<evidence type="ECO:0000313" key="6">
    <source>
        <dbReference type="Proteomes" id="UP000317010"/>
    </source>
</evidence>
<dbReference type="GO" id="GO:0042597">
    <property type="term" value="C:periplasmic space"/>
    <property type="evidence" value="ECO:0007669"/>
    <property type="project" value="InterPro"/>
</dbReference>
<evidence type="ECO:0000259" key="4">
    <source>
        <dbReference type="Pfam" id="PF05426"/>
    </source>
</evidence>
<dbReference type="InterPro" id="IPR008397">
    <property type="entry name" value="Alginate_lyase_dom"/>
</dbReference>
<keyword evidence="2 5" id="KW-0456">Lyase</keyword>
<evidence type="ECO:0000256" key="3">
    <source>
        <dbReference type="SAM" id="SignalP"/>
    </source>
</evidence>
<feature type="signal peptide" evidence="3">
    <location>
        <begin position="1"/>
        <end position="19"/>
    </location>
</feature>